<evidence type="ECO:0000313" key="23">
    <source>
        <dbReference type="Proteomes" id="UP000695000"/>
    </source>
</evidence>
<evidence type="ECO:0000256" key="3">
    <source>
        <dbReference type="ARBA" id="ARBA00022490"/>
    </source>
</evidence>
<evidence type="ECO:0000256" key="10">
    <source>
        <dbReference type="ARBA" id="ARBA00023175"/>
    </source>
</evidence>
<dbReference type="Gene3D" id="1.10.287.2620">
    <property type="match status" value="1"/>
</dbReference>
<dbReference type="Gene3D" id="3.20.180.20">
    <property type="entry name" value="Dynein heavy chain, N-terminal domain 2"/>
    <property type="match status" value="1"/>
</dbReference>
<evidence type="ECO:0000259" key="17">
    <source>
        <dbReference type="Pfam" id="PF12777"/>
    </source>
</evidence>
<feature type="domain" description="Dynein heavy chain region D6 P-loop" evidence="14">
    <location>
        <begin position="3245"/>
        <end position="3358"/>
    </location>
</feature>
<evidence type="ECO:0000313" key="24">
    <source>
        <dbReference type="RefSeq" id="XP_017768545.1"/>
    </source>
</evidence>
<dbReference type="InterPro" id="IPR035706">
    <property type="entry name" value="AAA_9"/>
</dbReference>
<dbReference type="Gene3D" id="6.10.140.1060">
    <property type="match status" value="1"/>
</dbReference>
<dbReference type="Gene3D" id="1.20.920.20">
    <property type="match status" value="1"/>
</dbReference>
<dbReference type="Pfam" id="PF12777">
    <property type="entry name" value="MT"/>
    <property type="match status" value="1"/>
</dbReference>
<dbReference type="InterPro" id="IPR013602">
    <property type="entry name" value="Dynein_heavy_linker"/>
</dbReference>
<keyword evidence="4" id="KW-0493">Microtubule</keyword>
<dbReference type="Pfam" id="PF12781">
    <property type="entry name" value="AAA_9"/>
    <property type="match status" value="1"/>
</dbReference>
<dbReference type="InterPro" id="IPR024317">
    <property type="entry name" value="Dynein_heavy_chain_D4_dom"/>
</dbReference>
<feature type="domain" description="Dynein heavy chain coiled coil stalk" evidence="17">
    <location>
        <begin position="2407"/>
        <end position="2753"/>
    </location>
</feature>
<organism evidence="23 24">
    <name type="scientific">Nicrophorus vespilloides</name>
    <name type="common">Boreal carrion beetle</name>
    <dbReference type="NCBI Taxonomy" id="110193"/>
    <lineage>
        <taxon>Eukaryota</taxon>
        <taxon>Metazoa</taxon>
        <taxon>Ecdysozoa</taxon>
        <taxon>Arthropoda</taxon>
        <taxon>Hexapoda</taxon>
        <taxon>Insecta</taxon>
        <taxon>Pterygota</taxon>
        <taxon>Neoptera</taxon>
        <taxon>Endopterygota</taxon>
        <taxon>Coleoptera</taxon>
        <taxon>Polyphaga</taxon>
        <taxon>Staphyliniformia</taxon>
        <taxon>Silphidae</taxon>
        <taxon>Nicrophorinae</taxon>
        <taxon>Nicrophorus</taxon>
    </lineage>
</organism>
<dbReference type="InterPro" id="IPR043157">
    <property type="entry name" value="Dynein_AAA1S"/>
</dbReference>
<evidence type="ECO:0000256" key="1">
    <source>
        <dbReference type="ARBA" id="ARBA00004430"/>
    </source>
</evidence>
<feature type="domain" description="Dynein heavy chain AAA lid" evidence="21">
    <location>
        <begin position="3394"/>
        <end position="3533"/>
    </location>
</feature>
<keyword evidence="3" id="KW-0963">Cytoplasm</keyword>
<evidence type="ECO:0000256" key="11">
    <source>
        <dbReference type="ARBA" id="ARBA00023212"/>
    </source>
</evidence>
<dbReference type="InterPro" id="IPR026983">
    <property type="entry name" value="DHC"/>
</dbReference>
<dbReference type="Pfam" id="PF03028">
    <property type="entry name" value="Dynein_heavy"/>
    <property type="match status" value="1"/>
</dbReference>
<evidence type="ECO:0000259" key="21">
    <source>
        <dbReference type="Pfam" id="PF18198"/>
    </source>
</evidence>
<dbReference type="Gene3D" id="1.20.58.1120">
    <property type="match status" value="1"/>
</dbReference>
<feature type="domain" description="Dynein heavy chain 3 AAA+ lid" evidence="20">
    <location>
        <begin position="1992"/>
        <end position="2076"/>
    </location>
</feature>
<dbReference type="Pfam" id="PF18198">
    <property type="entry name" value="AAA_lid_11"/>
    <property type="match status" value="1"/>
</dbReference>
<dbReference type="Gene3D" id="1.20.140.100">
    <property type="entry name" value="Dynein heavy chain, N-terminal domain 2"/>
    <property type="match status" value="1"/>
</dbReference>
<dbReference type="Proteomes" id="UP000695000">
    <property type="component" value="Unplaced"/>
</dbReference>
<dbReference type="Gene3D" id="1.20.920.30">
    <property type="match status" value="1"/>
</dbReference>
<evidence type="ECO:0000256" key="6">
    <source>
        <dbReference type="ARBA" id="ARBA00022840"/>
    </source>
</evidence>
<dbReference type="InterPro" id="IPR027417">
    <property type="entry name" value="P-loop_NTPase"/>
</dbReference>
<dbReference type="InterPro" id="IPR024743">
    <property type="entry name" value="Dynein_HC_stalk"/>
</dbReference>
<keyword evidence="7" id="KW-0243">Dynein</keyword>
<dbReference type="Gene3D" id="1.20.1270.280">
    <property type="match status" value="1"/>
</dbReference>
<dbReference type="InterPro" id="IPR043160">
    <property type="entry name" value="Dynein_C_barrel"/>
</dbReference>
<evidence type="ECO:0000259" key="22">
    <source>
        <dbReference type="Pfam" id="PF18199"/>
    </source>
</evidence>
<keyword evidence="23" id="KW-1185">Reference proteome</keyword>
<feature type="domain" description="Dynein heavy chain ATP-binding dynein motor region" evidence="19">
    <location>
        <begin position="2780"/>
        <end position="3001"/>
    </location>
</feature>
<evidence type="ECO:0000259" key="15">
    <source>
        <dbReference type="Pfam" id="PF08393"/>
    </source>
</evidence>
<evidence type="ECO:0000256" key="7">
    <source>
        <dbReference type="ARBA" id="ARBA00023017"/>
    </source>
</evidence>
<dbReference type="RefSeq" id="XP_017768545.1">
    <property type="nucleotide sequence ID" value="XM_017913056.1"/>
</dbReference>
<dbReference type="Pfam" id="PF08393">
    <property type="entry name" value="DHC_N2"/>
    <property type="match status" value="1"/>
</dbReference>
<keyword evidence="5" id="KW-0547">Nucleotide-binding</keyword>
<accession>A0ABM1M1U5</accession>
<keyword evidence="6" id="KW-0067">ATP-binding</keyword>
<evidence type="ECO:0000259" key="20">
    <source>
        <dbReference type="Pfam" id="PF17857"/>
    </source>
</evidence>
<dbReference type="InterPro" id="IPR041589">
    <property type="entry name" value="DNAH3_AAA_lid_1"/>
</dbReference>
<feature type="coiled-coil region" evidence="13">
    <location>
        <begin position="2636"/>
        <end position="2698"/>
    </location>
</feature>
<evidence type="ECO:0000256" key="5">
    <source>
        <dbReference type="ARBA" id="ARBA00022741"/>
    </source>
</evidence>
<keyword evidence="10" id="KW-0505">Motor protein</keyword>
<dbReference type="GeneID" id="108556786"/>
<dbReference type="InterPro" id="IPR041228">
    <property type="entry name" value="Dynein_C"/>
</dbReference>
<dbReference type="Gene3D" id="1.10.8.710">
    <property type="match status" value="1"/>
</dbReference>
<dbReference type="PANTHER" id="PTHR22878:SF73">
    <property type="entry name" value="DYNEIN AXONEMAL HEAVY CHAIN 1"/>
    <property type="match status" value="1"/>
</dbReference>
<reference evidence="24" key="1">
    <citation type="submission" date="2025-08" db="UniProtKB">
        <authorList>
            <consortium name="RefSeq"/>
        </authorList>
    </citation>
    <scope>IDENTIFICATION</scope>
    <source>
        <tissue evidence="24">Whole Larva</tissue>
    </source>
</reference>
<comment type="similarity">
    <text evidence="2">Belongs to the dynein heavy chain family.</text>
</comment>
<dbReference type="InterPro" id="IPR042219">
    <property type="entry name" value="AAA_lid_11_sf"/>
</dbReference>
<evidence type="ECO:0000256" key="8">
    <source>
        <dbReference type="ARBA" id="ARBA00023054"/>
    </source>
</evidence>
<dbReference type="Pfam" id="PF18199">
    <property type="entry name" value="Dynein_C"/>
    <property type="match status" value="1"/>
</dbReference>
<dbReference type="Gene3D" id="3.40.50.300">
    <property type="entry name" value="P-loop containing nucleotide triphosphate hydrolases"/>
    <property type="match status" value="5"/>
</dbReference>
<evidence type="ECO:0000256" key="4">
    <source>
        <dbReference type="ARBA" id="ARBA00022701"/>
    </source>
</evidence>
<evidence type="ECO:0000256" key="12">
    <source>
        <dbReference type="ARBA" id="ARBA00023273"/>
    </source>
</evidence>
<dbReference type="InterPro" id="IPR004273">
    <property type="entry name" value="Dynein_heavy_D6_P-loop"/>
</dbReference>
<keyword evidence="9" id="KW-0969">Cilium</keyword>
<dbReference type="Pfam" id="PF12775">
    <property type="entry name" value="AAA_7"/>
    <property type="match status" value="1"/>
</dbReference>
<dbReference type="PANTHER" id="PTHR22878">
    <property type="entry name" value="DYNEIN HEAVY CHAIN 6, AXONEMAL-LIKE-RELATED"/>
    <property type="match status" value="1"/>
</dbReference>
<dbReference type="Gene3D" id="1.10.8.720">
    <property type="entry name" value="Region D6 of dynein motor"/>
    <property type="match status" value="1"/>
</dbReference>
<feature type="domain" description="Dynein heavy chain C-terminal" evidence="22">
    <location>
        <begin position="3542"/>
        <end position="3838"/>
    </location>
</feature>
<feature type="domain" description="Dynein heavy chain linker" evidence="15">
    <location>
        <begin position="700"/>
        <end position="1101"/>
    </location>
</feature>
<evidence type="ECO:0000256" key="9">
    <source>
        <dbReference type="ARBA" id="ARBA00023069"/>
    </source>
</evidence>
<evidence type="ECO:0000259" key="18">
    <source>
        <dbReference type="Pfam" id="PF12780"/>
    </source>
</evidence>
<dbReference type="InterPro" id="IPR041658">
    <property type="entry name" value="AAA_lid_11"/>
</dbReference>
<keyword evidence="8 13" id="KW-0175">Coiled coil</keyword>
<dbReference type="Gene3D" id="3.10.490.20">
    <property type="match status" value="1"/>
</dbReference>
<evidence type="ECO:0000259" key="19">
    <source>
        <dbReference type="Pfam" id="PF12781"/>
    </source>
</evidence>
<evidence type="ECO:0000259" key="14">
    <source>
        <dbReference type="Pfam" id="PF03028"/>
    </source>
</evidence>
<evidence type="ECO:0000259" key="16">
    <source>
        <dbReference type="Pfam" id="PF12774"/>
    </source>
</evidence>
<evidence type="ECO:0000256" key="2">
    <source>
        <dbReference type="ARBA" id="ARBA00008887"/>
    </source>
</evidence>
<comment type="subcellular location">
    <subcellularLocation>
        <location evidence="1">Cytoplasm</location>
        <location evidence="1">Cytoskeleton</location>
        <location evidence="1">Cilium axoneme</location>
    </subcellularLocation>
</comment>
<dbReference type="Pfam" id="PF17857">
    <property type="entry name" value="AAA_lid_1"/>
    <property type="match status" value="1"/>
</dbReference>
<keyword evidence="12" id="KW-0966">Cell projection</keyword>
<name>A0ABM1M1U5_NICVS</name>
<dbReference type="Pfam" id="PF12780">
    <property type="entry name" value="AAA_8"/>
    <property type="match status" value="1"/>
</dbReference>
<dbReference type="Pfam" id="PF12774">
    <property type="entry name" value="AAA_6"/>
    <property type="match status" value="1"/>
</dbReference>
<proteinExistence type="inferred from homology"/>
<dbReference type="InterPro" id="IPR042222">
    <property type="entry name" value="Dynein_2_N"/>
</dbReference>
<feature type="domain" description="Dynein heavy chain hydrolytic ATP-binding dynein motor region" evidence="16">
    <location>
        <begin position="1230"/>
        <end position="1556"/>
    </location>
</feature>
<dbReference type="InterPro" id="IPR035699">
    <property type="entry name" value="AAA_6"/>
</dbReference>
<protein>
    <submittedName>
        <fullName evidence="24">Dynein heavy chain 1, axonemal-like</fullName>
    </submittedName>
</protein>
<feature type="domain" description="Dynein heavy chain AAA module D4" evidence="18">
    <location>
        <begin position="2132"/>
        <end position="2393"/>
    </location>
</feature>
<dbReference type="InterPro" id="IPR042228">
    <property type="entry name" value="Dynein_linker_3"/>
</dbReference>
<dbReference type="SUPFAM" id="SSF52540">
    <property type="entry name" value="P-loop containing nucleoside triphosphate hydrolases"/>
    <property type="match status" value="4"/>
</dbReference>
<evidence type="ECO:0000256" key="13">
    <source>
        <dbReference type="SAM" id="Coils"/>
    </source>
</evidence>
<gene>
    <name evidence="24" type="primary">LOC108556786</name>
</gene>
<dbReference type="Gene3D" id="1.10.8.1220">
    <property type="match status" value="1"/>
</dbReference>
<keyword evidence="11" id="KW-0206">Cytoskeleton</keyword>
<sequence length="3842" mass="441604">MEKKIGLEKDKEKNNEKRGYYTELATDENFQARKTNITTKKKPNFIWEIVTDKNAPTIPDLKAAKRARYLAPAERWMCYDEEKTISFPVDVFKPKVQLQHFVDPFKIPRNVQIERKMRQYQRQDIRLCLKELNIKHADILPVDVIKKYWDGVHFGLFKMIHWLPLEWFDDEDFCSRSPEGWLDHGIMDGVRHPIPAQAFLPKAVIKPTKGDRMEKLFEWTNVAVLDFNKDMKKYKLLTLDGLKREFYLAEIYILFKAEEPMKCAKRIQSALEMRNAAEIRIRYEFIMDCMEVTGTYEIPEEWVEKFISLAFCGKVNKIVDASVVEALKDEIQLNHKRSLGEMQFRQSVLAYPDMYKFIKLPQQETEIKTLLRMYDSAIIGTHSIKQVHPMLLVKLKFPNDLYLSSVGLLDSYVCEMRERFLLGYNKAVIPVQAYAKTYEIFMEFYNMNMNAYLLNFKEEQHTAGEVKDEVSNHLKMRDHLEEILPSLIVIGPFSISVDNIRQNLIQKRMDLAKKLLDQFADKMKNLFIDIIHEFEDLLRKLQEKPHSIEHIYDIKDWMETIPMTVRALEDSTKRYLLEYDILDFFWYNLPQEDFEAKWETVGWPLRISKQIDDTNDFLIEETDKFYKIQQNDEQSLIEKIEALTVQITTMYSLRDASKCHEIAIDMKRAWKAMKEAQEYGQLLNSRQKLFLVTVVPFDTLTKLIKEFEPYKNLWVTASDWLKYYDIWMDNPLANIDGEAIERLVTDMYKTMVKSIRVFADIPGVQQVAADIRDKIDDFKPLIPLIQGIRNPGMKQRHWDAFAEETGIVIPWTANTTFQDCLDIDVDKHIDVVIKISDNAGKEYAIELTLDKMVAEWEVNMLELTPFKTSGTYIMKVSDDIQQMLDDHIVLTQQLSFSPFKAALTERIDLWENMLKITYDVIEEWMDVQKQWMYLEPIFTSADISKQLPVESKKYNSMERTWRRIMRSAYESPKIIDYCSDKKLLESLRDANHILEVVQKGLADYLEVKRMTFPRLFFLSDDELLEILSQARNPLAVQPHLRKCFENVARLNFEKDLKITQMFSAEDECVDLNPTLYPTSNVEDWLLVVEGSMKNTVRSIFGDSLKDMPIKPRDQWVLEWPGQIVIAGCQTFWTSGVENGISTNRMPEFFDELLRNLDLLRGLVKGSLTFLQREVLSALIVIEVHARDVTQLLVDGKISNVNDFDWISQLRYYWVNDEHLKVRAVNAEFQYGYEYLGNSGRLVITPLTDRCYLTLTGALHLKFGGAPAGPAGTGKTETTKDLGKAFAIQCVVFNCSDQLDFMAMGKFFKGLASSGAWACFDEFNRIDIEVLSVVAQQIMTIQKAQQSRQDRFMFEGCDIALKESCAVFITMNPGYAGRTELPDNLKALFRPVAMMVPNYSLIAEISLFSFGFGNAKQLANKITTTFKLSSEQLSSQDHYDFGMRAVKTVIAVAGNLKREKPLMDERQIVLRSLRDVNVPKFLKDDLKLFNGIVSDLFPRMVEEEVDYGVLEESIRICSINLGLEDVDEYVRKVIQLYETTVVRHGLMLVGPTGSGKTKCYEILKDAMTLLRGKPSPSGYPFQSVHTYVLNPKSITMGQLYGEFDMQTHEWTDGILPCLVRVGVACEDKDKRWYVFDGPVDAVWIENMNTVLDDNKKLCLSSGEIIKLRDTQTMMFEVADLAVASPATVSRCGMVYLEPGVLGLPPYLNCWLRRLPPLAVDFAPQFQELFNQYMYPAIALVRGHLRELLVSVDSALVTCFLNLLDFRLGPLAGRDNKPPPPAPFLKLIHIEVPTIDKIRNAELVGILLYNENNVICVGPTGTGKSLTVIGKLGNNMHKKFICDFFSFSARTTANQTQDLIDSKLDRRRKGVFGPPLLKRQVFFIDDFNMPALEVYGAQPPIELIRQWMDFSGWYDRKSIGDFRTIIDINFVGAMGPPGGGRNQITARLLRHFHYICFLELEDTSKRQIYGKILKFWLDRTPGYYTFYESMLTETLSVYTTILRELLPTPAKTHYTFNMRDLSKVFEGILMKDPESIKTVEEIIRLWYHENCRVFQDRLVNDEDRNWFDALLKSKIEYFRYKISDCLGEEELLFCDFLDPHIDVRQYDFVADSEKLTDVLYHYLRDYNSQTTSPMRLVLFNYAISHVCRIARIIRQPKGNALLLGVGGSGRQSLTRLAAHIGEFYCFQIELSKAYSLFDWKEDIKGLMLKAGLHKRETVFLFSDTQIKSETFLEDLNNILNSGDVPNIYQPEELDKIYQGLKGTLTEMGLTATKSNLFAVYQRLVRSNLHTVITMSPIGEVFRSRIRQFPAFVNCCTIDWFSAWPNTALLSVATQFLEEIPELSVTDDVRYGIAMVCQIMHASVVTASHWYFQELSRYNYVTPTSYLQLLSSYTDLMAKQKGELMEGIGRLEIGLDKLQSTAEETTFLQKHLEVLKPALEIAAKEAEIMIEQIAKDTLVAEETKVIVEHEEAAAEKKKSETETIAQDAERDLEAAMPALLAAEKSLQSLNKNDITEVRAMKRPPTGVIYVIEAICIVKNVKPNKVPGLKPGEKLNDYWEPGRAMLTDPGAFLVSLMNFDKDSITEDMINKLKSYVEDPQFQPQKIIKVSKACTSLCMWVHAMYKYYFVNMQVAPKKAALAQANTELALTEAALAGAKAKMKAVMDGLELLQEKLAARIAYKEEQESNINMCQERMNRAIRLITGLADEKIRWIDTIKNINLNMVNVTGDILICSGTVAYLTPFTDKYRRRLLAKWMRELRLYNVPHSPTCDPVLILGEPVLIRQWQIEGLPRDSLSTENAVLVSRSKRWPLFIDPQGQANKWIKNMGKTRGIAICKLADKDLIRTLELSIRFGKPVLIENVGVELDPALDPVLLRLIFKQGNTNMLKIGDSIVPYNDDFQLYITTKLANPHYTPEVSVKVQLVNFTLVPSGLQDQLLALVVLQERPDLEEQRSQIIVGSAQMKQELKDIQDRILHKLSTSEGSPLDDIDFIVALEASKVKSEDIKSKVESAEITQIDIDNTRAQYIPVANRGQILYFCVSDLSNVDPMYQYSLEWFIAIFVNAMAETEKTDDLNERVAIINDHFTYSLYTNVCRSLFEKHKLLFAFLLCVRMLMDTKEIFPNEWHHFLAGGSPTLDMENPASSWLSEKAWMEILSLNNLDHFQEFVNTFPSNVGTYKYIFESPEPHREQLPKIFRGKLDEFQKLIILKSLRPDKLTNGMQDFLTEKMGERFVEPQATDLSAMYKESSPLIPLIFVLSTGTDPAADLYKFADRMKMSKRMMSISLGQGQGPRAEKMIQEGSEIGSWVFFQNCHLAPSFMPRLERVIEQIPIDTVHREFRIWLTSTPSPAFPVSILQNGSKMTIEPPSGLKANMLRAYLNQVSDLSDYFHSEHEKVFTFKWLLFSLCMFHGCLLERRKFGPLGFNIPYEFTDGDLKICISQLYMFLMEYTEVPFKVLIYTAGHINYGGRVTDDWDRRCLMNVLTDYYKTDVINVHYAFDDHGFYHQLPGDTPLIDYMDYIRSFPLNDDPALFGLHKNADISCAQAVSYTCLSTLLKLQPKEIGGSATSQEDVTAKVSKNILKDIPPQFDVDKILELYPVTYTESLNTVIVQEAIRYNKLLQIIVSTLNDLLKAIKGLVVMSEALEQMSRSLFSNMVPAKWASKAYPSLKPLGAWVKDLNDRIAFLNKWVLEGIPPVFWISGFYFPQAFLTGTLQNYARKYVLSIDCIGFSFKVLKNYPTERAADGCCIFGLYIEGCRWNKAKEILDESNPKELYTEMPAIWLIPEENHKKPAYGVYECPVYKTLTRAGTLSTTGHSTNYVLAIEVPSSKLEKHWIQRGVALICALDY</sequence>